<dbReference type="Gene3D" id="3.30.310.160">
    <property type="entry name" value="YycH protein, domain 2"/>
    <property type="match status" value="1"/>
</dbReference>
<comment type="caution">
    <text evidence="3">The sequence shown here is derived from an EMBL/GenBank/DDBJ whole genome shotgun (WGS) entry which is preliminary data.</text>
</comment>
<keyword evidence="1" id="KW-0812">Transmembrane</keyword>
<accession>A0A845EVY9</accession>
<feature type="domain" description="Regulatory protein YycH" evidence="2">
    <location>
        <begin position="9"/>
        <end position="449"/>
    </location>
</feature>
<evidence type="ECO:0000256" key="1">
    <source>
        <dbReference type="SAM" id="Phobius"/>
    </source>
</evidence>
<keyword evidence="1" id="KW-0472">Membrane</keyword>
<evidence type="ECO:0000313" key="4">
    <source>
        <dbReference type="Proteomes" id="UP000447833"/>
    </source>
</evidence>
<dbReference type="InterPro" id="IPR009996">
    <property type="entry name" value="YycH"/>
</dbReference>
<sequence length="463" mass="52765">MRMTKKQFENFKTILLNVLVLTSLFLTWQIWTFEPEYEKEAAPTEASPVGIQEVNISDVVKPNQLVYHIDNQHFTSFNFNAINKFYNEFISGIKIKSFTVENDMEDLEGRGDSVELIFPTLLSNDVLKKLVSISKDDIPLPTFDRIIIPSIASGKNNEIILLDTSSQVGMRATIEASSKMKEWYANVFSSFDITSNEAEEMEMARAKELQVSNKSPVFYLPIQGQSIASFGGSTDELANEEDFKEALFPEQDTVEKNTFNNISDLYTDGSRDLTFNYDNEYMVFKNPPSTSSQFDANESPILDAYGFINKHFGFRVTDLNDDKYVLSEWVTSSQKNTDQITFRLYTEGYPVYSSSTEDLDEVNVTLENNDVSTYKRMLKIIQYTKEISERQLPGYEEVEALLEEGSFKTSEIQNMTVGYTIDRSANQPYDFSLIPQWFVKLNGTWTPLQSTSNALGGEEVGLE</sequence>
<gene>
    <name evidence="3" type="ORF">GLW07_04395</name>
</gene>
<dbReference type="Pfam" id="PF07435">
    <property type="entry name" value="YycH"/>
    <property type="match status" value="1"/>
</dbReference>
<proteinExistence type="predicted"/>
<dbReference type="Proteomes" id="UP000447833">
    <property type="component" value="Unassembled WGS sequence"/>
</dbReference>
<reference evidence="3 4" key="1">
    <citation type="submission" date="2019-11" db="EMBL/GenBank/DDBJ databases">
        <title>Genome sequences of 17 halophilic strains isolated from different environments.</title>
        <authorList>
            <person name="Furrow R.E."/>
        </authorList>
    </citation>
    <scope>NUCLEOTIDE SEQUENCE [LARGE SCALE GENOMIC DNA]</scope>
    <source>
        <strain evidence="3 4">22506_14_FS</strain>
    </source>
</reference>
<dbReference type="AlphaFoldDB" id="A0A845EVY9"/>
<feature type="transmembrane region" description="Helical" evidence="1">
    <location>
        <begin position="12"/>
        <end position="31"/>
    </location>
</feature>
<dbReference type="InterPro" id="IPR042274">
    <property type="entry name" value="YycH/YycI_2"/>
</dbReference>
<name>A0A845EVY9_9BACL</name>
<evidence type="ECO:0000313" key="3">
    <source>
        <dbReference type="EMBL" id="MYL62595.1"/>
    </source>
</evidence>
<dbReference type="CDD" id="cd15787">
    <property type="entry name" value="YycH_N"/>
    <property type="match status" value="1"/>
</dbReference>
<protein>
    <recommendedName>
        <fullName evidence="2">Regulatory protein YycH domain-containing protein</fullName>
    </recommendedName>
</protein>
<evidence type="ECO:0000259" key="2">
    <source>
        <dbReference type="Pfam" id="PF07435"/>
    </source>
</evidence>
<organism evidence="3 4">
    <name type="scientific">Guptibacillus hwajinpoensis</name>
    <dbReference type="NCBI Taxonomy" id="208199"/>
    <lineage>
        <taxon>Bacteria</taxon>
        <taxon>Bacillati</taxon>
        <taxon>Bacillota</taxon>
        <taxon>Bacilli</taxon>
        <taxon>Bacillales</taxon>
        <taxon>Guptibacillaceae</taxon>
        <taxon>Guptibacillus</taxon>
    </lineage>
</organism>
<dbReference type="EMBL" id="WMEY01000001">
    <property type="protein sequence ID" value="MYL62595.1"/>
    <property type="molecule type" value="Genomic_DNA"/>
</dbReference>
<keyword evidence="1" id="KW-1133">Transmembrane helix</keyword>